<dbReference type="RefSeq" id="WP_200981084.1">
    <property type="nucleotide sequence ID" value="NZ_CP064654.1"/>
</dbReference>
<evidence type="ECO:0000256" key="1">
    <source>
        <dbReference type="SAM" id="MobiDB-lite"/>
    </source>
</evidence>
<dbReference type="KEGG" id="qso:IRL76_09285"/>
<evidence type="ECO:0008006" key="5">
    <source>
        <dbReference type="Google" id="ProtNLM"/>
    </source>
</evidence>
<feature type="chain" id="PRO_5032896917" description="Peptidase M10 metallopeptidase domain-containing protein" evidence="2">
    <location>
        <begin position="28"/>
        <end position="276"/>
    </location>
</feature>
<reference evidence="3 4" key="1">
    <citation type="submission" date="2020-11" db="EMBL/GenBank/DDBJ databases">
        <title>The genome sequence of Erythrobacter sp. 6D36.</title>
        <authorList>
            <person name="Liu Y."/>
        </authorList>
    </citation>
    <scope>NUCLEOTIDE SEQUENCE [LARGE SCALE GENOMIC DNA]</scope>
    <source>
        <strain evidence="3 4">6D36</strain>
    </source>
</reference>
<evidence type="ECO:0000256" key="2">
    <source>
        <dbReference type="SAM" id="SignalP"/>
    </source>
</evidence>
<protein>
    <recommendedName>
        <fullName evidence="5">Peptidase M10 metallopeptidase domain-containing protein</fullName>
    </recommendedName>
</protein>
<organism evidence="3 4">
    <name type="scientific">Qipengyuania soli</name>
    <dbReference type="NCBI Taxonomy" id="2782568"/>
    <lineage>
        <taxon>Bacteria</taxon>
        <taxon>Pseudomonadati</taxon>
        <taxon>Pseudomonadota</taxon>
        <taxon>Alphaproteobacteria</taxon>
        <taxon>Sphingomonadales</taxon>
        <taxon>Erythrobacteraceae</taxon>
        <taxon>Qipengyuania</taxon>
    </lineage>
</organism>
<dbReference type="EMBL" id="CP064654">
    <property type="protein sequence ID" value="QPC98074.1"/>
    <property type="molecule type" value="Genomic_DNA"/>
</dbReference>
<evidence type="ECO:0000313" key="4">
    <source>
        <dbReference type="Proteomes" id="UP000594459"/>
    </source>
</evidence>
<dbReference type="Gene3D" id="3.40.390.10">
    <property type="entry name" value="Collagenase (Catalytic Domain)"/>
    <property type="match status" value="1"/>
</dbReference>
<feature type="region of interest" description="Disordered" evidence="1">
    <location>
        <begin position="196"/>
        <end position="242"/>
    </location>
</feature>
<dbReference type="InterPro" id="IPR024079">
    <property type="entry name" value="MetalloPept_cat_dom_sf"/>
</dbReference>
<accession>A0A7S8ITP4</accession>
<sequence>MKPNKLFIAAGTATAAVAAVFAGPSLANHSWSNYHWSTTDGVARPDVVDNTVGSWPARVAIAMGDWNGSAHIQSATSAGTANAKRCPMASGTIQVCNSAYGQTGWLGIASISLSGGHIVAGSTKLNDTYFSYPQYNTETWKQLVTCQEIGHDYGLGHQNEDFSTDLTSSCMEYTSDPSGNEHPDKHDYDQLALIYNHSEGGGSTSSSGGSSGGPGNGGGKGKPLGIEPGDSPAQWGKAVGKDAAGRPNEFVRNFNGYTVITHVTWAPHVKVPAARE</sequence>
<keyword evidence="2" id="KW-0732">Signal</keyword>
<dbReference type="Proteomes" id="UP000594459">
    <property type="component" value="Chromosome"/>
</dbReference>
<proteinExistence type="predicted"/>
<keyword evidence="4" id="KW-1185">Reference proteome</keyword>
<evidence type="ECO:0000313" key="3">
    <source>
        <dbReference type="EMBL" id="QPC98074.1"/>
    </source>
</evidence>
<name>A0A7S8ITP4_9SPHN</name>
<dbReference type="GO" id="GO:0008237">
    <property type="term" value="F:metallopeptidase activity"/>
    <property type="evidence" value="ECO:0007669"/>
    <property type="project" value="InterPro"/>
</dbReference>
<feature type="signal peptide" evidence="2">
    <location>
        <begin position="1"/>
        <end position="27"/>
    </location>
</feature>
<dbReference type="AlphaFoldDB" id="A0A7S8ITP4"/>
<gene>
    <name evidence="3" type="ORF">IRL76_09285</name>
</gene>
<dbReference type="SUPFAM" id="SSF55486">
    <property type="entry name" value="Metalloproteases ('zincins'), catalytic domain"/>
    <property type="match status" value="1"/>
</dbReference>
<feature type="compositionally biased region" description="Gly residues" evidence="1">
    <location>
        <begin position="199"/>
        <end position="222"/>
    </location>
</feature>